<comment type="similarity">
    <text evidence="1">Belongs to the short-chain dehydrogenases/reductases (SDR) family.</text>
</comment>
<gene>
    <name evidence="2" type="ORF">Kalk_02815</name>
</gene>
<dbReference type="Proteomes" id="UP000235116">
    <property type="component" value="Chromosome"/>
</dbReference>
<dbReference type="KEGG" id="kak:Kalk_02815"/>
<dbReference type="PANTHER" id="PTHR45458:SF1">
    <property type="entry name" value="SHORT CHAIN DEHYDROGENASE"/>
    <property type="match status" value="1"/>
</dbReference>
<protein>
    <submittedName>
        <fullName evidence="2">Short-chain dehydrogenase</fullName>
    </submittedName>
</protein>
<evidence type="ECO:0000313" key="2">
    <source>
        <dbReference type="EMBL" id="AUM11418.1"/>
    </source>
</evidence>
<reference evidence="3" key="1">
    <citation type="submission" date="2017-08" db="EMBL/GenBank/DDBJ databases">
        <title>Direct submision.</title>
        <authorList>
            <person name="Kim S.-J."/>
            <person name="Rhee S.-K."/>
        </authorList>
    </citation>
    <scope>NUCLEOTIDE SEQUENCE [LARGE SCALE GENOMIC DNA]</scope>
    <source>
        <strain evidence="3">GI5</strain>
    </source>
</reference>
<dbReference type="Pfam" id="PF00106">
    <property type="entry name" value="adh_short"/>
    <property type="match status" value="1"/>
</dbReference>
<sequence>MKTILITGANRGIGLEFTRQYLKAGQRVIATARHPDQSEGLQALQQQYPDAMSLYALDVADAASRQALSDAVGDRLIHVLINNAGYYGNSNPLGKLDEAEWSKVFQINCIAPIKMVELLRSNLMSAGSATIAMLSSKMGSMSDNTSGGSYLYRSSKAALNAATKSLSVDLASEQIKVVALHPGWVLTDMGGPNALIDTTTSVSGMRKIIDGLKTQQSGDFIAYDGTLVPW</sequence>
<keyword evidence="3" id="KW-1185">Reference proteome</keyword>
<accession>A0A2K9LGD4</accession>
<dbReference type="AlphaFoldDB" id="A0A2K9LGD4"/>
<dbReference type="InterPro" id="IPR052184">
    <property type="entry name" value="SDR_enzymes"/>
</dbReference>
<dbReference type="EMBL" id="CP022684">
    <property type="protein sequence ID" value="AUM11418.1"/>
    <property type="molecule type" value="Genomic_DNA"/>
</dbReference>
<dbReference type="CDD" id="cd05325">
    <property type="entry name" value="carb_red_sniffer_like_SDR_c"/>
    <property type="match status" value="1"/>
</dbReference>
<name>A0A2K9LGD4_9GAMM</name>
<evidence type="ECO:0000313" key="3">
    <source>
        <dbReference type="Proteomes" id="UP000235116"/>
    </source>
</evidence>
<evidence type="ECO:0000256" key="1">
    <source>
        <dbReference type="RuleBase" id="RU000363"/>
    </source>
</evidence>
<dbReference type="PANTHER" id="PTHR45458">
    <property type="entry name" value="SHORT-CHAIN DEHYDROGENASE/REDUCTASE SDR"/>
    <property type="match status" value="1"/>
</dbReference>
<organism evidence="2 3">
    <name type="scientific">Ketobacter alkanivorans</name>
    <dbReference type="NCBI Taxonomy" id="1917421"/>
    <lineage>
        <taxon>Bacteria</taxon>
        <taxon>Pseudomonadati</taxon>
        <taxon>Pseudomonadota</taxon>
        <taxon>Gammaproteobacteria</taxon>
        <taxon>Pseudomonadales</taxon>
        <taxon>Ketobacteraceae</taxon>
        <taxon>Ketobacter</taxon>
    </lineage>
</organism>
<dbReference type="PRINTS" id="PR00080">
    <property type="entry name" value="SDRFAMILY"/>
</dbReference>
<dbReference type="GO" id="GO:0016616">
    <property type="term" value="F:oxidoreductase activity, acting on the CH-OH group of donors, NAD or NADP as acceptor"/>
    <property type="evidence" value="ECO:0007669"/>
    <property type="project" value="TreeGrafter"/>
</dbReference>
<dbReference type="InterPro" id="IPR036291">
    <property type="entry name" value="NAD(P)-bd_dom_sf"/>
</dbReference>
<dbReference type="InterPro" id="IPR002347">
    <property type="entry name" value="SDR_fam"/>
</dbReference>
<dbReference type="PRINTS" id="PR00081">
    <property type="entry name" value="GDHRDH"/>
</dbReference>
<dbReference type="OrthoDB" id="5786478at2"/>
<proteinExistence type="inferred from homology"/>
<dbReference type="SUPFAM" id="SSF51735">
    <property type="entry name" value="NAD(P)-binding Rossmann-fold domains"/>
    <property type="match status" value="1"/>
</dbReference>
<dbReference type="Gene3D" id="3.40.50.720">
    <property type="entry name" value="NAD(P)-binding Rossmann-like Domain"/>
    <property type="match status" value="1"/>
</dbReference>
<dbReference type="RefSeq" id="WP_101892758.1">
    <property type="nucleotide sequence ID" value="NZ_CP022684.1"/>
</dbReference>